<gene>
    <name evidence="7" type="ORF">DFR50_10731</name>
</gene>
<dbReference type="InterPro" id="IPR001638">
    <property type="entry name" value="Solute-binding_3/MltF_N"/>
</dbReference>
<dbReference type="Pfam" id="PF00497">
    <property type="entry name" value="SBP_bac_3"/>
    <property type="match status" value="1"/>
</dbReference>
<dbReference type="PROSITE" id="PS01039">
    <property type="entry name" value="SBP_BACTERIAL_3"/>
    <property type="match status" value="1"/>
</dbReference>
<feature type="chain" id="PRO_5016661836" evidence="5">
    <location>
        <begin position="23"/>
        <end position="257"/>
    </location>
</feature>
<evidence type="ECO:0000313" key="7">
    <source>
        <dbReference type="EMBL" id="RBP15762.1"/>
    </source>
</evidence>
<accession>A0A366FM86</accession>
<proteinExistence type="inferred from homology"/>
<comment type="caution">
    <text evidence="7">The sequence shown here is derived from an EMBL/GenBank/DDBJ whole genome shotgun (WGS) entry which is preliminary data.</text>
</comment>
<comment type="subcellular location">
    <subcellularLocation>
        <location evidence="1">Cell envelope</location>
    </subcellularLocation>
</comment>
<comment type="similarity">
    <text evidence="2 4">Belongs to the bacterial solute-binding protein 3 family.</text>
</comment>
<keyword evidence="3 5" id="KW-0732">Signal</keyword>
<dbReference type="GO" id="GO:0030313">
    <property type="term" value="C:cell envelope"/>
    <property type="evidence" value="ECO:0007669"/>
    <property type="project" value="UniProtKB-SubCell"/>
</dbReference>
<reference evidence="7 8" key="1">
    <citation type="submission" date="2018-06" db="EMBL/GenBank/DDBJ databases">
        <title>Genomic Encyclopedia of Type Strains, Phase IV (KMG-IV): sequencing the most valuable type-strain genomes for metagenomic binning, comparative biology and taxonomic classification.</title>
        <authorList>
            <person name="Goeker M."/>
        </authorList>
    </citation>
    <scope>NUCLEOTIDE SEQUENCE [LARGE SCALE GENOMIC DNA]</scope>
    <source>
        <strain evidence="7 8">DSM 24875</strain>
    </source>
</reference>
<organism evidence="7 8">
    <name type="scientific">Roseiarcus fermentans</name>
    <dbReference type="NCBI Taxonomy" id="1473586"/>
    <lineage>
        <taxon>Bacteria</taxon>
        <taxon>Pseudomonadati</taxon>
        <taxon>Pseudomonadota</taxon>
        <taxon>Alphaproteobacteria</taxon>
        <taxon>Hyphomicrobiales</taxon>
        <taxon>Roseiarcaceae</taxon>
        <taxon>Roseiarcus</taxon>
    </lineage>
</organism>
<dbReference type="AlphaFoldDB" id="A0A366FM86"/>
<dbReference type="Proteomes" id="UP000253529">
    <property type="component" value="Unassembled WGS sequence"/>
</dbReference>
<evidence type="ECO:0000256" key="3">
    <source>
        <dbReference type="ARBA" id="ARBA00022729"/>
    </source>
</evidence>
<evidence type="ECO:0000256" key="4">
    <source>
        <dbReference type="RuleBase" id="RU003744"/>
    </source>
</evidence>
<evidence type="ECO:0000313" key="8">
    <source>
        <dbReference type="Proteomes" id="UP000253529"/>
    </source>
</evidence>
<dbReference type="RefSeq" id="WP_113888594.1">
    <property type="nucleotide sequence ID" value="NZ_QNRK01000007.1"/>
</dbReference>
<evidence type="ECO:0000256" key="5">
    <source>
        <dbReference type="SAM" id="SignalP"/>
    </source>
</evidence>
<dbReference type="Gene3D" id="3.40.190.10">
    <property type="entry name" value="Periplasmic binding protein-like II"/>
    <property type="match status" value="2"/>
</dbReference>
<dbReference type="SUPFAM" id="SSF53850">
    <property type="entry name" value="Periplasmic binding protein-like II"/>
    <property type="match status" value="1"/>
</dbReference>
<dbReference type="EMBL" id="QNRK01000007">
    <property type="protein sequence ID" value="RBP15762.1"/>
    <property type="molecule type" value="Genomic_DNA"/>
</dbReference>
<dbReference type="SMART" id="SM00062">
    <property type="entry name" value="PBPb"/>
    <property type="match status" value="1"/>
</dbReference>
<protein>
    <submittedName>
        <fullName evidence="7">Cyclohexadienyl dehydratase</fullName>
    </submittedName>
</protein>
<dbReference type="OrthoDB" id="9791339at2"/>
<dbReference type="InterPro" id="IPR018313">
    <property type="entry name" value="SBP_3_CS"/>
</dbReference>
<name>A0A366FM86_9HYPH</name>
<feature type="domain" description="Solute-binding protein family 3/N-terminal" evidence="6">
    <location>
        <begin position="35"/>
        <end position="257"/>
    </location>
</feature>
<dbReference type="PANTHER" id="PTHR35936">
    <property type="entry name" value="MEMBRANE-BOUND LYTIC MUREIN TRANSGLYCOSYLASE F"/>
    <property type="match status" value="1"/>
</dbReference>
<sequence>MRLAQRIAIAIALAAAAVPAAADSSRLDAIVAASVIRVGTTGDYKPYTFLDKAGDRSGFDVEMARALGEALGVQVAFVPTTWPNLAHDLQSGAFDIAMGGVSITPERQAIGVFSDPYLRDGKTPIARCADRSKYQTLSDIDRPGVRVIVNPGGTNERFDRARLHQAEIVVQPDNASIFDTLAAGGADVMITDASETRLQQTLHPGTLCAIHPETPFEVAQKAYWMPPDPALEAAVDRWLRKMKDTGALEALETKWLP</sequence>
<evidence type="ECO:0000256" key="2">
    <source>
        <dbReference type="ARBA" id="ARBA00010333"/>
    </source>
</evidence>
<evidence type="ECO:0000259" key="6">
    <source>
        <dbReference type="SMART" id="SM00062"/>
    </source>
</evidence>
<keyword evidence="8" id="KW-1185">Reference proteome</keyword>
<feature type="signal peptide" evidence="5">
    <location>
        <begin position="1"/>
        <end position="22"/>
    </location>
</feature>
<evidence type="ECO:0000256" key="1">
    <source>
        <dbReference type="ARBA" id="ARBA00004196"/>
    </source>
</evidence>
<dbReference type="PANTHER" id="PTHR35936:SF19">
    <property type="entry name" value="AMINO-ACID-BINDING PROTEIN YXEM-RELATED"/>
    <property type="match status" value="1"/>
</dbReference>